<keyword evidence="1" id="KW-0378">Hydrolase</keyword>
<protein>
    <recommendedName>
        <fullName evidence="5">Alpha-galactosidase</fullName>
    </recommendedName>
</protein>
<dbReference type="PANTHER" id="PTHR43053">
    <property type="entry name" value="GLYCOSIDASE FAMILY 31"/>
    <property type="match status" value="1"/>
</dbReference>
<evidence type="ECO:0000313" key="3">
    <source>
        <dbReference type="EMBL" id="KTR52337.1"/>
    </source>
</evidence>
<dbReference type="Proteomes" id="UP000072763">
    <property type="component" value="Unassembled WGS sequence"/>
</dbReference>
<proteinExistence type="predicted"/>
<reference evidence="3 4" key="1">
    <citation type="journal article" date="2016" name="Front. Microbiol.">
        <title>Genomic Resource of Rice Seed Associated Bacteria.</title>
        <authorList>
            <person name="Midha S."/>
            <person name="Bansal K."/>
            <person name="Sharma S."/>
            <person name="Kumar N."/>
            <person name="Patil P.P."/>
            <person name="Chaudhry V."/>
            <person name="Patil P.B."/>
        </authorList>
    </citation>
    <scope>NUCLEOTIDE SEQUENCE [LARGE SCALE GENOMIC DNA]</scope>
    <source>
        <strain evidence="3 4">NS359</strain>
    </source>
</reference>
<sequence length="501" mass="54382">MQTTFAFDGLRVPANVSGPPRRTAGGWIVPAGPVALLHPFGPTAEFYRHGWNSWSPSGWTRLDGDTIGIKDSPERLLTADDAANETPHAHSGSAVGAVTSPDGGTLLVGSLGLGTPRVGADGNVLWARSEHDDAEWFVAHGTEQDVFAAYADQVAERLGRRTARAGTVWSSWYSYYEDITEERIARAAADLEGYPVDVFQMDDGWEPVVGDWTAGPDFPSGMAATARTIARHGFRPGIWLAPLIALPGSTIATERPDLLVAGDDGRPLATGHNWGSHYHSLDTTHPEVLDHLRGVFDRITADGYSYLKLDFMYAGAVGGHRHVDLPREQAYRQAIEHVRATVGDDVYLLGCGVPMIPSVGVFDGARVGPDVAPFWDNAERVGDPSGEGARNALVSSVNRVWMRRLYEVDPDSVYFRSERNLLGPDERRALQDTAAVLGFRSTSDPVDWLRPEERAEAADWLGGTAVVEQLGRYVFRVDDRVVDLTPSVTGERAVDAASFIG</sequence>
<comment type="caution">
    <text evidence="3">The sequence shown here is derived from an EMBL/GenBank/DDBJ whole genome shotgun (WGS) entry which is preliminary data.</text>
</comment>
<evidence type="ECO:0000256" key="2">
    <source>
        <dbReference type="ARBA" id="ARBA00023295"/>
    </source>
</evidence>
<evidence type="ECO:0008006" key="5">
    <source>
        <dbReference type="Google" id="ProtNLM"/>
    </source>
</evidence>
<dbReference type="OrthoDB" id="9758822at2"/>
<gene>
    <name evidence="3" type="ORF">NS359_06605</name>
</gene>
<dbReference type="RefSeq" id="WP_058749477.1">
    <property type="nucleotide sequence ID" value="NZ_LDRC01000032.1"/>
</dbReference>
<accession>A0A147DRK9</accession>
<keyword evidence="2" id="KW-0326">Glycosidase</keyword>
<dbReference type="AlphaFoldDB" id="A0A147DRK9"/>
<organism evidence="3 4">
    <name type="scientific">Curtobacterium oceanosedimentum</name>
    <dbReference type="NCBI Taxonomy" id="465820"/>
    <lineage>
        <taxon>Bacteria</taxon>
        <taxon>Bacillati</taxon>
        <taxon>Actinomycetota</taxon>
        <taxon>Actinomycetes</taxon>
        <taxon>Micrococcales</taxon>
        <taxon>Microbacteriaceae</taxon>
        <taxon>Curtobacterium</taxon>
    </lineage>
</organism>
<dbReference type="InterPro" id="IPR002252">
    <property type="entry name" value="Glyco_hydro_36"/>
</dbReference>
<dbReference type="EMBL" id="LDRC01000032">
    <property type="protein sequence ID" value="KTR52337.1"/>
    <property type="molecule type" value="Genomic_DNA"/>
</dbReference>
<dbReference type="InterPro" id="IPR017853">
    <property type="entry name" value="GH"/>
</dbReference>
<dbReference type="InterPro" id="IPR013785">
    <property type="entry name" value="Aldolase_TIM"/>
</dbReference>
<name>A0A147DRK9_9MICO</name>
<evidence type="ECO:0000313" key="4">
    <source>
        <dbReference type="Proteomes" id="UP000072763"/>
    </source>
</evidence>
<dbReference type="CDD" id="cd14791">
    <property type="entry name" value="GH36"/>
    <property type="match status" value="1"/>
</dbReference>
<evidence type="ECO:0000256" key="1">
    <source>
        <dbReference type="ARBA" id="ARBA00022801"/>
    </source>
</evidence>
<dbReference type="PATRIC" id="fig|465820.4.peg.1396"/>
<dbReference type="SUPFAM" id="SSF51445">
    <property type="entry name" value="(Trans)glycosidases"/>
    <property type="match status" value="1"/>
</dbReference>
<dbReference type="GO" id="GO:0004557">
    <property type="term" value="F:alpha-galactosidase activity"/>
    <property type="evidence" value="ECO:0007669"/>
    <property type="project" value="InterPro"/>
</dbReference>
<dbReference type="STRING" id="465820.NS263_11210"/>
<dbReference type="GO" id="GO:0016052">
    <property type="term" value="P:carbohydrate catabolic process"/>
    <property type="evidence" value="ECO:0007669"/>
    <property type="project" value="InterPro"/>
</dbReference>
<dbReference type="Pfam" id="PF02065">
    <property type="entry name" value="Melibiase"/>
    <property type="match status" value="1"/>
</dbReference>
<dbReference type="InterPro" id="IPR050985">
    <property type="entry name" value="Alpha-glycosidase_related"/>
</dbReference>
<dbReference type="PANTHER" id="PTHR43053:SF3">
    <property type="entry name" value="ALPHA-GALACTOSIDASE C-RELATED"/>
    <property type="match status" value="1"/>
</dbReference>
<dbReference type="Gene3D" id="3.20.20.70">
    <property type="entry name" value="Aldolase class I"/>
    <property type="match status" value="1"/>
</dbReference>